<evidence type="ECO:0000313" key="1">
    <source>
        <dbReference type="EMBL" id="MBB4985980.1"/>
    </source>
</evidence>
<sequence>MLALTDEGRTAHRRISERVGTLRLRLMECLSPEEHTILRELLRRLAALAV</sequence>
<dbReference type="RefSeq" id="WP_181924613.1">
    <property type="nucleotide sequence ID" value="NZ_JACHJY010000011.1"/>
</dbReference>
<dbReference type="InterPro" id="IPR036390">
    <property type="entry name" value="WH_DNA-bd_sf"/>
</dbReference>
<dbReference type="SUPFAM" id="SSF46785">
    <property type="entry name" value="Winged helix' DNA-binding domain"/>
    <property type="match status" value="1"/>
</dbReference>
<proteinExistence type="predicted"/>
<dbReference type="Proteomes" id="UP000582643">
    <property type="component" value="Unassembled WGS sequence"/>
</dbReference>
<organism evidence="1 2">
    <name type="scientific">Streptomyces nymphaeiformis</name>
    <dbReference type="NCBI Taxonomy" id="2663842"/>
    <lineage>
        <taxon>Bacteria</taxon>
        <taxon>Bacillati</taxon>
        <taxon>Actinomycetota</taxon>
        <taxon>Actinomycetes</taxon>
        <taxon>Kitasatosporales</taxon>
        <taxon>Streptomycetaceae</taxon>
        <taxon>Streptomyces</taxon>
    </lineage>
</organism>
<dbReference type="Gene3D" id="1.10.10.10">
    <property type="entry name" value="Winged helix-like DNA-binding domain superfamily/Winged helix DNA-binding domain"/>
    <property type="match status" value="1"/>
</dbReference>
<dbReference type="EMBL" id="JACHJY010000011">
    <property type="protein sequence ID" value="MBB4985980.1"/>
    <property type="molecule type" value="Genomic_DNA"/>
</dbReference>
<reference evidence="1 2" key="1">
    <citation type="submission" date="2020-08" db="EMBL/GenBank/DDBJ databases">
        <title>Genomic Encyclopedia of Type Strains, Phase III (KMG-III): the genomes of soil and plant-associated and newly described type strains.</title>
        <authorList>
            <person name="Whitman W."/>
        </authorList>
    </citation>
    <scope>NUCLEOTIDE SEQUENCE [LARGE SCALE GENOMIC DNA]</scope>
    <source>
        <strain evidence="1 2">SFB5A</strain>
    </source>
</reference>
<evidence type="ECO:0000313" key="2">
    <source>
        <dbReference type="Proteomes" id="UP000582643"/>
    </source>
</evidence>
<dbReference type="GO" id="GO:0003677">
    <property type="term" value="F:DNA binding"/>
    <property type="evidence" value="ECO:0007669"/>
    <property type="project" value="UniProtKB-KW"/>
</dbReference>
<comment type="caution">
    <text evidence="1">The sequence shown here is derived from an EMBL/GenBank/DDBJ whole genome shotgun (WGS) entry which is preliminary data.</text>
</comment>
<keyword evidence="1" id="KW-0238">DNA-binding</keyword>
<protein>
    <submittedName>
        <fullName evidence="1">DNA-binding MarR family transcriptional regulator</fullName>
    </submittedName>
</protein>
<name>A0A7W7U979_9ACTN</name>
<dbReference type="InterPro" id="IPR036388">
    <property type="entry name" value="WH-like_DNA-bd_sf"/>
</dbReference>
<dbReference type="AlphaFoldDB" id="A0A7W7U979"/>
<gene>
    <name evidence="1" type="ORF">GGE06_006942</name>
</gene>
<accession>A0A7W7U979</accession>
<keyword evidence="2" id="KW-1185">Reference proteome</keyword>